<feature type="region of interest" description="Disordered" evidence="7">
    <location>
        <begin position="1"/>
        <end position="53"/>
    </location>
</feature>
<dbReference type="Pfam" id="PF00656">
    <property type="entry name" value="Peptidase_C14"/>
    <property type="match status" value="2"/>
</dbReference>
<dbReference type="EMBL" id="OU900104">
    <property type="protein sequence ID" value="CAH1159295.1"/>
    <property type="molecule type" value="Genomic_DNA"/>
</dbReference>
<dbReference type="GO" id="GO:0006915">
    <property type="term" value="P:apoptotic process"/>
    <property type="evidence" value="ECO:0007669"/>
    <property type="project" value="TreeGrafter"/>
</dbReference>
<dbReference type="InterPro" id="IPR001309">
    <property type="entry name" value="Pept_C14_p20"/>
</dbReference>
<dbReference type="SUPFAM" id="SSF52129">
    <property type="entry name" value="Caspase-like"/>
    <property type="match status" value="1"/>
</dbReference>
<dbReference type="GO" id="GO:0004197">
    <property type="term" value="F:cysteine-type endopeptidase activity"/>
    <property type="evidence" value="ECO:0007669"/>
    <property type="project" value="InterPro"/>
</dbReference>
<dbReference type="AlphaFoldDB" id="A0A9P0DRR9"/>
<keyword evidence="2" id="KW-0645">Protease</keyword>
<evidence type="ECO:0000259" key="9">
    <source>
        <dbReference type="PROSITE" id="PS50208"/>
    </source>
</evidence>
<dbReference type="InterPro" id="IPR011600">
    <property type="entry name" value="Pept_C14_caspase"/>
</dbReference>
<dbReference type="PROSITE" id="PS50208">
    <property type="entry name" value="CASPASE_P20"/>
    <property type="match status" value="1"/>
</dbReference>
<evidence type="ECO:0000313" key="11">
    <source>
        <dbReference type="Proteomes" id="UP001153712"/>
    </source>
</evidence>
<evidence type="ECO:0000256" key="6">
    <source>
        <dbReference type="RuleBase" id="RU003971"/>
    </source>
</evidence>
<dbReference type="OrthoDB" id="6116485at2759"/>
<protein>
    <recommendedName>
        <fullName evidence="12">Caspase-1</fullName>
    </recommendedName>
</protein>
<evidence type="ECO:0000256" key="7">
    <source>
        <dbReference type="SAM" id="MobiDB-lite"/>
    </source>
</evidence>
<proteinExistence type="inferred from homology"/>
<evidence type="ECO:0008006" key="12">
    <source>
        <dbReference type="Google" id="ProtNLM"/>
    </source>
</evidence>
<dbReference type="Proteomes" id="UP001153712">
    <property type="component" value="Chromosome 11"/>
</dbReference>
<dbReference type="PANTHER" id="PTHR10454:SF245">
    <property type="entry name" value="CASPASE-RELATED"/>
    <property type="match status" value="1"/>
</dbReference>
<dbReference type="CDD" id="cd00032">
    <property type="entry name" value="CASc"/>
    <property type="match status" value="1"/>
</dbReference>
<comment type="similarity">
    <text evidence="1 6">Belongs to the peptidase C14A family.</text>
</comment>
<keyword evidence="5" id="KW-0865">Zymogen</keyword>
<accession>A0A9P0DRR9</accession>
<dbReference type="PROSITE" id="PS01122">
    <property type="entry name" value="CASPASE_CYS"/>
    <property type="match status" value="1"/>
</dbReference>
<evidence type="ECO:0000256" key="1">
    <source>
        <dbReference type="ARBA" id="ARBA00010134"/>
    </source>
</evidence>
<gene>
    <name evidence="10" type="ORF">PHYEVI_LOCUS2470</name>
</gene>
<dbReference type="GO" id="GO:0006508">
    <property type="term" value="P:proteolysis"/>
    <property type="evidence" value="ECO:0007669"/>
    <property type="project" value="UniProtKB-KW"/>
</dbReference>
<evidence type="ECO:0000256" key="3">
    <source>
        <dbReference type="ARBA" id="ARBA00022801"/>
    </source>
</evidence>
<dbReference type="InterPro" id="IPR015917">
    <property type="entry name" value="Pept_C14A"/>
</dbReference>
<dbReference type="GO" id="GO:0043525">
    <property type="term" value="P:positive regulation of neuron apoptotic process"/>
    <property type="evidence" value="ECO:0007669"/>
    <property type="project" value="TreeGrafter"/>
</dbReference>
<feature type="domain" description="Caspase family p20" evidence="9">
    <location>
        <begin position="74"/>
        <end position="197"/>
    </location>
</feature>
<dbReference type="GO" id="GO:0005737">
    <property type="term" value="C:cytoplasm"/>
    <property type="evidence" value="ECO:0007669"/>
    <property type="project" value="TreeGrafter"/>
</dbReference>
<sequence>MDRANGLDEAGNGFNGVEEVEENFVDAEDGQCFGRKEKPDERDARGRPGIPDGEIVARMPVERNATHYNMNHRKRGLAIIFNHENFECGNLKSRAGTEADCKQLKGCLSNLHFDVHVYKDLTAYEVEDRIRRTAQEDHSDRDCLLITVLSHGECGIIYAKDRSYVPDTLWSLFRADLCPTLAGKPKIFFLQACQGDKLDKGVTLSRTETDGEIHSNYKIPAQADFLVVYSTYKVTPFEALLEGKTIPPDLNEAQGYYSWRNTTYGSWFVQSLVKELTENAYKMDLVTLLTFVSQRVAIHFESNVPTDPTMHRQKQIPCIMSMLTRLIQFNVKQ</sequence>
<feature type="compositionally biased region" description="Basic and acidic residues" evidence="7">
    <location>
        <begin position="34"/>
        <end position="46"/>
    </location>
</feature>
<evidence type="ECO:0000313" key="10">
    <source>
        <dbReference type="EMBL" id="CAH1159295.1"/>
    </source>
</evidence>
<evidence type="ECO:0000256" key="5">
    <source>
        <dbReference type="ARBA" id="ARBA00023145"/>
    </source>
</evidence>
<dbReference type="SMART" id="SM00115">
    <property type="entry name" value="CASc"/>
    <property type="match status" value="1"/>
</dbReference>
<dbReference type="InterPro" id="IPR033139">
    <property type="entry name" value="Caspase_cys_AS"/>
</dbReference>
<dbReference type="PROSITE" id="PS50207">
    <property type="entry name" value="CASPASE_P10"/>
    <property type="match status" value="1"/>
</dbReference>
<dbReference type="InterPro" id="IPR002398">
    <property type="entry name" value="Pept_C14"/>
</dbReference>
<feature type="compositionally biased region" description="Acidic residues" evidence="7">
    <location>
        <begin position="18"/>
        <end position="29"/>
    </location>
</feature>
<evidence type="ECO:0000256" key="4">
    <source>
        <dbReference type="ARBA" id="ARBA00022807"/>
    </source>
</evidence>
<dbReference type="InterPro" id="IPR029030">
    <property type="entry name" value="Caspase-like_dom_sf"/>
</dbReference>
<evidence type="ECO:0000259" key="8">
    <source>
        <dbReference type="PROSITE" id="PS50207"/>
    </source>
</evidence>
<name>A0A9P0DRR9_PHYSR</name>
<reference evidence="10" key="1">
    <citation type="submission" date="2022-01" db="EMBL/GenBank/DDBJ databases">
        <authorList>
            <person name="King R."/>
        </authorList>
    </citation>
    <scope>NUCLEOTIDE SEQUENCE</scope>
</reference>
<dbReference type="InterPro" id="IPR002138">
    <property type="entry name" value="Pept_C14_p10"/>
</dbReference>
<dbReference type="InterPro" id="IPR016129">
    <property type="entry name" value="Caspase_his_AS"/>
</dbReference>
<keyword evidence="3" id="KW-0378">Hydrolase</keyword>
<evidence type="ECO:0000256" key="2">
    <source>
        <dbReference type="ARBA" id="ARBA00022670"/>
    </source>
</evidence>
<dbReference type="PANTHER" id="PTHR10454">
    <property type="entry name" value="CASPASE"/>
    <property type="match status" value="1"/>
</dbReference>
<organism evidence="10 11">
    <name type="scientific">Phyllotreta striolata</name>
    <name type="common">Striped flea beetle</name>
    <name type="synonym">Crioceris striolata</name>
    <dbReference type="NCBI Taxonomy" id="444603"/>
    <lineage>
        <taxon>Eukaryota</taxon>
        <taxon>Metazoa</taxon>
        <taxon>Ecdysozoa</taxon>
        <taxon>Arthropoda</taxon>
        <taxon>Hexapoda</taxon>
        <taxon>Insecta</taxon>
        <taxon>Pterygota</taxon>
        <taxon>Neoptera</taxon>
        <taxon>Endopterygota</taxon>
        <taxon>Coleoptera</taxon>
        <taxon>Polyphaga</taxon>
        <taxon>Cucujiformia</taxon>
        <taxon>Chrysomeloidea</taxon>
        <taxon>Chrysomelidae</taxon>
        <taxon>Galerucinae</taxon>
        <taxon>Alticini</taxon>
        <taxon>Phyllotreta</taxon>
    </lineage>
</organism>
<dbReference type="PRINTS" id="PR00376">
    <property type="entry name" value="IL1BCENZYME"/>
</dbReference>
<dbReference type="Gene3D" id="3.40.50.1460">
    <property type="match status" value="1"/>
</dbReference>
<dbReference type="PROSITE" id="PS01121">
    <property type="entry name" value="CASPASE_HIS"/>
    <property type="match status" value="1"/>
</dbReference>
<keyword evidence="4" id="KW-0788">Thiol protease</keyword>
<feature type="domain" description="Caspase family p10" evidence="8">
    <location>
        <begin position="253"/>
        <end position="329"/>
    </location>
</feature>
<keyword evidence="11" id="KW-1185">Reference proteome</keyword>